<gene>
    <name evidence="2" type="ORF">M8C21_014526</name>
</gene>
<dbReference type="CDD" id="cd09917">
    <property type="entry name" value="F-box_SF"/>
    <property type="match status" value="1"/>
</dbReference>
<keyword evidence="3" id="KW-1185">Reference proteome</keyword>
<protein>
    <recommendedName>
        <fullName evidence="1">F-box domain-containing protein</fullName>
    </recommendedName>
</protein>
<dbReference type="SUPFAM" id="SSF81383">
    <property type="entry name" value="F-box domain"/>
    <property type="match status" value="1"/>
</dbReference>
<dbReference type="PANTHER" id="PTHR45463:SF8">
    <property type="entry name" value="OS09G0392200 PROTEIN"/>
    <property type="match status" value="1"/>
</dbReference>
<dbReference type="InterPro" id="IPR005174">
    <property type="entry name" value="KIB1-4_b-propeller"/>
</dbReference>
<evidence type="ECO:0000313" key="3">
    <source>
        <dbReference type="Proteomes" id="UP001206925"/>
    </source>
</evidence>
<dbReference type="Pfam" id="PF00646">
    <property type="entry name" value="F-box"/>
    <property type="match status" value="1"/>
</dbReference>
<reference evidence="2" key="1">
    <citation type="submission" date="2022-06" db="EMBL/GenBank/DDBJ databases">
        <title>Uncovering the hologenomic basis of an extraordinary plant invasion.</title>
        <authorList>
            <person name="Bieker V.C."/>
            <person name="Martin M.D."/>
            <person name="Gilbert T."/>
            <person name="Hodgins K."/>
            <person name="Battlay P."/>
            <person name="Petersen B."/>
            <person name="Wilson J."/>
        </authorList>
    </citation>
    <scope>NUCLEOTIDE SEQUENCE</scope>
    <source>
        <strain evidence="2">AA19_3_7</strain>
        <tissue evidence="2">Leaf</tissue>
    </source>
</reference>
<dbReference type="PANTHER" id="PTHR45463">
    <property type="entry name" value="OS09G0392200 PROTEIN"/>
    <property type="match status" value="1"/>
</dbReference>
<feature type="domain" description="F-box" evidence="1">
    <location>
        <begin position="116"/>
        <end position="154"/>
    </location>
</feature>
<dbReference type="InterPro" id="IPR036047">
    <property type="entry name" value="F-box-like_dom_sf"/>
</dbReference>
<dbReference type="Proteomes" id="UP001206925">
    <property type="component" value="Unassembled WGS sequence"/>
</dbReference>
<dbReference type="Pfam" id="PF03478">
    <property type="entry name" value="Beta-prop_KIB1-4"/>
    <property type="match status" value="1"/>
</dbReference>
<dbReference type="EMBL" id="JAMZMK010008871">
    <property type="protein sequence ID" value="KAI7738117.1"/>
    <property type="molecule type" value="Genomic_DNA"/>
</dbReference>
<evidence type="ECO:0000259" key="1">
    <source>
        <dbReference type="SMART" id="SM00256"/>
    </source>
</evidence>
<dbReference type="SMART" id="SM00256">
    <property type="entry name" value="FBOX"/>
    <property type="match status" value="1"/>
</dbReference>
<organism evidence="2 3">
    <name type="scientific">Ambrosia artemisiifolia</name>
    <name type="common">Common ragweed</name>
    <dbReference type="NCBI Taxonomy" id="4212"/>
    <lineage>
        <taxon>Eukaryota</taxon>
        <taxon>Viridiplantae</taxon>
        <taxon>Streptophyta</taxon>
        <taxon>Embryophyta</taxon>
        <taxon>Tracheophyta</taxon>
        <taxon>Spermatophyta</taxon>
        <taxon>Magnoliopsida</taxon>
        <taxon>eudicotyledons</taxon>
        <taxon>Gunneridae</taxon>
        <taxon>Pentapetalae</taxon>
        <taxon>asterids</taxon>
        <taxon>campanulids</taxon>
        <taxon>Asterales</taxon>
        <taxon>Asteraceae</taxon>
        <taxon>Asteroideae</taxon>
        <taxon>Heliantheae alliance</taxon>
        <taxon>Heliantheae</taxon>
        <taxon>Ambrosia</taxon>
    </lineage>
</organism>
<name>A0AAD5GDC4_AMBAR</name>
<proteinExistence type="predicted"/>
<dbReference type="InterPro" id="IPR001810">
    <property type="entry name" value="F-box_dom"/>
</dbReference>
<accession>A0AAD5GDC4</accession>
<comment type="caution">
    <text evidence="2">The sequence shown here is derived from an EMBL/GenBank/DDBJ whole genome shotgun (WGS) entry which is preliminary data.</text>
</comment>
<dbReference type="Gene3D" id="1.20.1280.50">
    <property type="match status" value="1"/>
</dbReference>
<feature type="non-terminal residue" evidence="2">
    <location>
        <position position="1"/>
    </location>
</feature>
<dbReference type="AlphaFoldDB" id="A0AAD5GDC4"/>
<sequence length="464" mass="53965">NLSLTNEMGAARKCKRGYAVFSTKRFIIHYFIYLDGDLVLFVSCRESKHLPVKSCRSALYFGYMLRLLASHNCLDCTLNPTPLSVLRLCDFGFSGMDTRSMTRKRKNADPTSWSNFDRDLLLLIMMHLGLFDFFAFSGVCKSWRSLAVSNWKKFMASKQPMYLSISNRMNKKECYIEDYTRRKLKTMLPHSRGRTCVGLTCGYLILFGKKAQDFWLVNPFTKKELHFPGFHYDESIDPKDIKGILVFSPSMSGWVFVVLPCRDSYDVAFSLAGKQAKWRHIYFKNSIQDLHFFKGKLYMLMVNTVLCELRFNPLLTFIIYKMKRCPLSCLSHKELVSSGEKLYVAYKSRNMFDAIEANFNEMEWMYKGGTIDEYALFLSDLKCDVAIKPDSWAHPWTQYERLNYTDGGDQSKKKGRCLTTDMWYFPHDCLIDHNAGMENGALLNVLEEVYENNSNHLSLKLEIR</sequence>
<evidence type="ECO:0000313" key="2">
    <source>
        <dbReference type="EMBL" id="KAI7738117.1"/>
    </source>
</evidence>